<dbReference type="EMBL" id="CP015060">
    <property type="protein sequence ID" value="QGN17789.1"/>
    <property type="molecule type" value="Genomic_DNA"/>
</dbReference>
<dbReference type="Gene3D" id="3.60.40.10">
    <property type="entry name" value="PPM-type phosphatase domain"/>
    <property type="match status" value="1"/>
</dbReference>
<dbReference type="InterPro" id="IPR015655">
    <property type="entry name" value="PP2C"/>
</dbReference>
<feature type="domain" description="PPM-type phosphatase" evidence="5">
    <location>
        <begin position="151"/>
        <end position="525"/>
    </location>
</feature>
<dbReference type="SMART" id="SM00332">
    <property type="entry name" value="PP2Cc"/>
    <property type="match status" value="1"/>
</dbReference>
<evidence type="ECO:0000256" key="2">
    <source>
        <dbReference type="ARBA" id="ARBA00022801"/>
    </source>
</evidence>
<dbReference type="PANTHER" id="PTHR13832:SF792">
    <property type="entry name" value="GM14286P"/>
    <property type="match status" value="1"/>
</dbReference>
<dbReference type="InterPro" id="IPR001932">
    <property type="entry name" value="PPM-type_phosphatase-like_dom"/>
</dbReference>
<proteinExistence type="inferred from homology"/>
<reference evidence="6 7" key="1">
    <citation type="submission" date="2016-03" db="EMBL/GenBank/DDBJ databases">
        <title>How can Kluyveromyces marxianus grow so fast - potential evolutionary course in Saccharomyces Complex revealed by comparative genomics.</title>
        <authorList>
            <person name="Mo W."/>
            <person name="Lu W."/>
            <person name="Yang X."/>
            <person name="Qi J."/>
            <person name="Lv H."/>
        </authorList>
    </citation>
    <scope>NUCLEOTIDE SEQUENCE [LARGE SCALE GENOMIC DNA]</scope>
    <source>
        <strain evidence="6 7">FIM1</strain>
    </source>
</reference>
<evidence type="ECO:0000256" key="3">
    <source>
        <dbReference type="ARBA" id="ARBA00022912"/>
    </source>
</evidence>
<evidence type="ECO:0000313" key="7">
    <source>
        <dbReference type="Proteomes" id="UP000422736"/>
    </source>
</evidence>
<dbReference type="Proteomes" id="UP000422736">
    <property type="component" value="Chromosome 8"/>
</dbReference>
<dbReference type="SUPFAM" id="SSF81606">
    <property type="entry name" value="PP2C-like"/>
    <property type="match status" value="1"/>
</dbReference>
<name>A0ABX6F3Q3_KLUMA</name>
<dbReference type="CDD" id="cd00143">
    <property type="entry name" value="PP2Cc"/>
    <property type="match status" value="1"/>
</dbReference>
<sequence>MPPPSLLQVRTFRALSRCLSRNDLTRMLFLSQRRSASSTSNQRRQGGILRSNELKYAVLGGTLILGYSYFSSYVSSDSIYGLKQYSTSKSAATNINANTNSNSNSNTVSLLNDKQVEAILHKSEESYFVNRGKGVLRYDVSQLPSNAPIEDNRVEQIITVPTESSESLEDLYFFGIFDGHGGPYTSAKLSQELVPYVAYQLGQIYNKGAAFLTSESIDEAITQGFIQLDNDIVYGSLGKLFEDPSKENLVESLPAVSGSCGLLSMYDSNNCTMKVAVTGDSRAILAKQSDDGSWTVKSLSTDQTGDNEQEVERIRKEHPDEPNCVHRGRILGSLQPSRAFGDYRYKVKEINGKSVHDLPDHLKIYFRREPKDFLTPPYVTAKPEITTTHIDDSTKFMVLGSDGLFELLSNEEIAGLVIKWMEKHPIKKNFKVLKEQSPYGKLPALEDISPDKESQRPAFRYKTSSNKGKASKSEYLMEDENVATHLIRNALSGGGNKDYVSTLVSIPPTKSRRYRDDLTVTVVFFGNETEGTDGKLEINHVATKAETPKL</sequence>
<evidence type="ECO:0000256" key="4">
    <source>
        <dbReference type="RuleBase" id="RU003465"/>
    </source>
</evidence>
<dbReference type="InterPro" id="IPR000222">
    <property type="entry name" value="PP2C_BS"/>
</dbReference>
<evidence type="ECO:0000313" key="6">
    <source>
        <dbReference type="EMBL" id="QGN17789.1"/>
    </source>
</evidence>
<dbReference type="PROSITE" id="PS51746">
    <property type="entry name" value="PPM_2"/>
    <property type="match status" value="1"/>
</dbReference>
<dbReference type="Pfam" id="PF00481">
    <property type="entry name" value="PP2C"/>
    <property type="match status" value="1"/>
</dbReference>
<keyword evidence="1" id="KW-0479">Metal-binding</keyword>
<organism evidence="6 7">
    <name type="scientific">Kluyveromyces marxianus</name>
    <name type="common">Yeast</name>
    <name type="synonym">Candida kefyr</name>
    <dbReference type="NCBI Taxonomy" id="4911"/>
    <lineage>
        <taxon>Eukaryota</taxon>
        <taxon>Fungi</taxon>
        <taxon>Dikarya</taxon>
        <taxon>Ascomycota</taxon>
        <taxon>Saccharomycotina</taxon>
        <taxon>Saccharomycetes</taxon>
        <taxon>Saccharomycetales</taxon>
        <taxon>Saccharomycetaceae</taxon>
        <taxon>Kluyveromyces</taxon>
    </lineage>
</organism>
<dbReference type="PROSITE" id="PS01032">
    <property type="entry name" value="PPM_1"/>
    <property type="match status" value="1"/>
</dbReference>
<dbReference type="PANTHER" id="PTHR13832">
    <property type="entry name" value="PROTEIN PHOSPHATASE 2C"/>
    <property type="match status" value="1"/>
</dbReference>
<evidence type="ECO:0000259" key="5">
    <source>
        <dbReference type="PROSITE" id="PS51746"/>
    </source>
</evidence>
<dbReference type="InterPro" id="IPR036457">
    <property type="entry name" value="PPM-type-like_dom_sf"/>
</dbReference>
<accession>A0ABX6F3Q3</accession>
<comment type="similarity">
    <text evidence="4">Belongs to the PP2C family.</text>
</comment>
<keyword evidence="3 4" id="KW-0904">Protein phosphatase</keyword>
<evidence type="ECO:0000256" key="1">
    <source>
        <dbReference type="ARBA" id="ARBA00022723"/>
    </source>
</evidence>
<keyword evidence="2 4" id="KW-0378">Hydrolase</keyword>
<keyword evidence="7" id="KW-1185">Reference proteome</keyword>
<protein>
    <submittedName>
        <fullName evidence="6">Protein phosphatase 2C-like protein 5</fullName>
    </submittedName>
</protein>
<gene>
    <name evidence="6" type="primary">PTC5</name>
    <name evidence="6" type="ORF">FIM1_4998</name>
</gene>